<dbReference type="OrthoDB" id="5448at2"/>
<sequence length="222" mass="22921">MTRDGGAFGPLFALLEGMGRGVFHVFLPVSCPVCGALGYELCPGCAVGLLANGGSVLLDLGGSWLPVHHGGLHRGTLRDVIHRLKYKGLSSLGVPLGEALGEVFGPMGRGLVPVPLHVGSRRGYNQSELIARGISSVWGVPVADYLRWRVRVGNQVSSGDRVLPRGAMEWTGPPMDGLVLVDDVLTSGATLRAAVEALKAGSCGTEGALVLSLAKSFGGSGV</sequence>
<dbReference type="SUPFAM" id="SSF53271">
    <property type="entry name" value="PRTase-like"/>
    <property type="match status" value="1"/>
</dbReference>
<keyword evidence="3" id="KW-1185">Reference proteome</keyword>
<dbReference type="eggNOG" id="COG1040">
    <property type="taxonomic scope" value="Bacteria"/>
</dbReference>
<dbReference type="PANTHER" id="PTHR47505">
    <property type="entry name" value="DNA UTILIZATION PROTEIN YHGH"/>
    <property type="match status" value="1"/>
</dbReference>
<reference evidence="2 3" key="1">
    <citation type="journal article" date="2009" name="Stand. Genomic Sci.">
        <title>Complete genome sequence of Thermanaerovibrio acidaminovorans type strain (Su883).</title>
        <authorList>
            <person name="Chovatia M."/>
            <person name="Sikorski J."/>
            <person name="Schroder M."/>
            <person name="Lapidus A."/>
            <person name="Nolan M."/>
            <person name="Tice H."/>
            <person name="Glavina Del Rio T."/>
            <person name="Copeland A."/>
            <person name="Cheng J.F."/>
            <person name="Lucas S."/>
            <person name="Chen F."/>
            <person name="Bruce D."/>
            <person name="Goodwin L."/>
            <person name="Pitluck S."/>
            <person name="Ivanova N."/>
            <person name="Mavromatis K."/>
            <person name="Ovchinnikova G."/>
            <person name="Pati A."/>
            <person name="Chen A."/>
            <person name="Palaniappan K."/>
            <person name="Land M."/>
            <person name="Hauser L."/>
            <person name="Chang Y.J."/>
            <person name="Jeffries C.D."/>
            <person name="Chain P."/>
            <person name="Saunders E."/>
            <person name="Detter J.C."/>
            <person name="Brettin T."/>
            <person name="Rohde M."/>
            <person name="Goker M."/>
            <person name="Spring S."/>
            <person name="Bristow J."/>
            <person name="Markowitz V."/>
            <person name="Hugenholtz P."/>
            <person name="Kyrpides N.C."/>
            <person name="Klenk H.P."/>
            <person name="Eisen J.A."/>
        </authorList>
    </citation>
    <scope>NUCLEOTIDE SEQUENCE [LARGE SCALE GENOMIC DNA]</scope>
    <source>
        <strain evidence="3">ATCC 49978 / DSM 6589 / Su883</strain>
    </source>
</reference>
<dbReference type="HOGENOM" id="CLU_054549_3_1_0"/>
<gene>
    <name evidence="2" type="ordered locus">Taci_0661</name>
</gene>
<evidence type="ECO:0000313" key="2">
    <source>
        <dbReference type="EMBL" id="ACZ18897.1"/>
    </source>
</evidence>
<dbReference type="GO" id="GO:0016757">
    <property type="term" value="F:glycosyltransferase activity"/>
    <property type="evidence" value="ECO:0007669"/>
    <property type="project" value="UniProtKB-KW"/>
</dbReference>
<accession>D1B9E4</accession>
<name>D1B9E4_THEAS</name>
<proteinExistence type="inferred from homology"/>
<organism evidence="2 3">
    <name type="scientific">Thermanaerovibrio acidaminovorans (strain ATCC 49978 / DSM 6589 / Su883)</name>
    <name type="common">Selenomonas acidaminovorans</name>
    <dbReference type="NCBI Taxonomy" id="525903"/>
    <lineage>
        <taxon>Bacteria</taxon>
        <taxon>Thermotogati</taxon>
        <taxon>Synergistota</taxon>
        <taxon>Synergistia</taxon>
        <taxon>Synergistales</taxon>
        <taxon>Synergistaceae</taxon>
        <taxon>Thermanaerovibrio</taxon>
    </lineage>
</organism>
<dbReference type="AlphaFoldDB" id="D1B9E4"/>
<keyword evidence="2" id="KW-0328">Glycosyltransferase</keyword>
<dbReference type="PANTHER" id="PTHR47505:SF1">
    <property type="entry name" value="DNA UTILIZATION PROTEIN YHGH"/>
    <property type="match status" value="1"/>
</dbReference>
<evidence type="ECO:0000256" key="1">
    <source>
        <dbReference type="ARBA" id="ARBA00008007"/>
    </source>
</evidence>
<dbReference type="InterPro" id="IPR000836">
    <property type="entry name" value="PRTase_dom"/>
</dbReference>
<keyword evidence="2" id="KW-0808">Transferase</keyword>
<protein>
    <submittedName>
        <fullName evidence="2">Phosphoribosyltransferase</fullName>
    </submittedName>
</protein>
<dbReference type="STRING" id="525903.Taci_0661"/>
<dbReference type="EnsemblBacteria" id="ACZ18897">
    <property type="protein sequence ID" value="ACZ18897"/>
    <property type="gene ID" value="Taci_0661"/>
</dbReference>
<dbReference type="InterPro" id="IPR029057">
    <property type="entry name" value="PRTase-like"/>
</dbReference>
<comment type="similarity">
    <text evidence="1">Belongs to the ComF/GntX family.</text>
</comment>
<evidence type="ECO:0000313" key="3">
    <source>
        <dbReference type="Proteomes" id="UP000002030"/>
    </source>
</evidence>
<dbReference type="EMBL" id="CP001818">
    <property type="protein sequence ID" value="ACZ18897.1"/>
    <property type="molecule type" value="Genomic_DNA"/>
</dbReference>
<dbReference type="RefSeq" id="WP_012869413.1">
    <property type="nucleotide sequence ID" value="NC_013522.1"/>
</dbReference>
<dbReference type="InterPro" id="IPR051910">
    <property type="entry name" value="ComF/GntX_DNA_util-trans"/>
</dbReference>
<dbReference type="PATRIC" id="fig|525903.6.peg.667"/>
<dbReference type="Gene3D" id="3.40.50.2020">
    <property type="match status" value="1"/>
</dbReference>
<dbReference type="Proteomes" id="UP000002030">
    <property type="component" value="Chromosome"/>
</dbReference>
<dbReference type="CDD" id="cd06223">
    <property type="entry name" value="PRTases_typeI"/>
    <property type="match status" value="1"/>
</dbReference>
<dbReference type="KEGG" id="tai:Taci_0661"/>